<feature type="signal peptide" evidence="2">
    <location>
        <begin position="1"/>
        <end position="16"/>
    </location>
</feature>
<reference evidence="3" key="1">
    <citation type="journal article" date="2021" name="Nat. Commun.">
        <title>Genetic determinants of endophytism in the Arabidopsis root mycobiome.</title>
        <authorList>
            <person name="Mesny F."/>
            <person name="Miyauchi S."/>
            <person name="Thiergart T."/>
            <person name="Pickel B."/>
            <person name="Atanasova L."/>
            <person name="Karlsson M."/>
            <person name="Huettel B."/>
            <person name="Barry K.W."/>
            <person name="Haridas S."/>
            <person name="Chen C."/>
            <person name="Bauer D."/>
            <person name="Andreopoulos W."/>
            <person name="Pangilinan J."/>
            <person name="LaButti K."/>
            <person name="Riley R."/>
            <person name="Lipzen A."/>
            <person name="Clum A."/>
            <person name="Drula E."/>
            <person name="Henrissat B."/>
            <person name="Kohler A."/>
            <person name="Grigoriev I.V."/>
            <person name="Martin F.M."/>
            <person name="Hacquard S."/>
        </authorList>
    </citation>
    <scope>NUCLEOTIDE SEQUENCE</scope>
    <source>
        <strain evidence="3">FSSC 5 MPI-SDFR-AT-0091</strain>
    </source>
</reference>
<evidence type="ECO:0008006" key="5">
    <source>
        <dbReference type="Google" id="ProtNLM"/>
    </source>
</evidence>
<evidence type="ECO:0000313" key="3">
    <source>
        <dbReference type="EMBL" id="KAH7273751.1"/>
    </source>
</evidence>
<comment type="caution">
    <text evidence="3">The sequence shown here is derived from an EMBL/GenBank/DDBJ whole genome shotgun (WGS) entry which is preliminary data.</text>
</comment>
<protein>
    <recommendedName>
        <fullName evidence="5">Secreted protein</fullName>
    </recommendedName>
</protein>
<feature type="region of interest" description="Disordered" evidence="1">
    <location>
        <begin position="89"/>
        <end position="109"/>
    </location>
</feature>
<accession>A0A9P9L410</accession>
<dbReference type="AlphaFoldDB" id="A0A9P9L410"/>
<sequence length="134" mass="14989">MIIFFYFFSIVPSLHTLPCRWLPSHASRSNPCTWDVLRAANHHENPRVSGASMSLRGKTRSWATGLGERRAGTGLIEVKGLDRICRQRRQHPQQGVSRHGRHSCDRGGGCGRRGNTFEARGRCIGSQQGQHRTG</sequence>
<gene>
    <name evidence="3" type="ORF">B0J15DRAFT_109033</name>
</gene>
<evidence type="ECO:0000256" key="2">
    <source>
        <dbReference type="SAM" id="SignalP"/>
    </source>
</evidence>
<keyword evidence="2" id="KW-0732">Signal</keyword>
<evidence type="ECO:0000256" key="1">
    <source>
        <dbReference type="SAM" id="MobiDB-lite"/>
    </source>
</evidence>
<dbReference type="Proteomes" id="UP000736672">
    <property type="component" value="Unassembled WGS sequence"/>
</dbReference>
<organism evidence="3 4">
    <name type="scientific">Fusarium solani</name>
    <name type="common">Filamentous fungus</name>
    <dbReference type="NCBI Taxonomy" id="169388"/>
    <lineage>
        <taxon>Eukaryota</taxon>
        <taxon>Fungi</taxon>
        <taxon>Dikarya</taxon>
        <taxon>Ascomycota</taxon>
        <taxon>Pezizomycotina</taxon>
        <taxon>Sordariomycetes</taxon>
        <taxon>Hypocreomycetidae</taxon>
        <taxon>Hypocreales</taxon>
        <taxon>Nectriaceae</taxon>
        <taxon>Fusarium</taxon>
        <taxon>Fusarium solani species complex</taxon>
    </lineage>
</organism>
<name>A0A9P9L410_FUSSL</name>
<keyword evidence="4" id="KW-1185">Reference proteome</keyword>
<evidence type="ECO:0000313" key="4">
    <source>
        <dbReference type="Proteomes" id="UP000736672"/>
    </source>
</evidence>
<dbReference type="EMBL" id="JAGTJS010000002">
    <property type="protein sequence ID" value="KAH7273751.1"/>
    <property type="molecule type" value="Genomic_DNA"/>
</dbReference>
<proteinExistence type="predicted"/>
<feature type="chain" id="PRO_5040424984" description="Secreted protein" evidence="2">
    <location>
        <begin position="17"/>
        <end position="134"/>
    </location>
</feature>